<proteinExistence type="predicted"/>
<dbReference type="AlphaFoldDB" id="A0A8S4H853"/>
<organism evidence="1 2">
    <name type="scientific">Plasmodium vivax</name>
    <name type="common">malaria parasite P. vivax</name>
    <dbReference type="NCBI Taxonomy" id="5855"/>
    <lineage>
        <taxon>Eukaryota</taxon>
        <taxon>Sar</taxon>
        <taxon>Alveolata</taxon>
        <taxon>Apicomplexa</taxon>
        <taxon>Aconoidasida</taxon>
        <taxon>Haemosporida</taxon>
        <taxon>Plasmodiidae</taxon>
        <taxon>Plasmodium</taxon>
        <taxon>Plasmodium (Plasmodium)</taxon>
    </lineage>
</organism>
<evidence type="ECO:0000313" key="2">
    <source>
        <dbReference type="Proteomes" id="UP000779233"/>
    </source>
</evidence>
<dbReference type="VEuPathDB" id="PlasmoDB:PVPAM_000027600"/>
<accession>A0A8S4H853</accession>
<comment type="caution">
    <text evidence="1">The sequence shown here is derived from an EMBL/GenBank/DDBJ whole genome shotgun (WGS) entry which is preliminary data.</text>
</comment>
<dbReference type="EMBL" id="CAJZCX010000005">
    <property type="protein sequence ID" value="CAG9474546.1"/>
    <property type="molecule type" value="Genomic_DNA"/>
</dbReference>
<dbReference type="Proteomes" id="UP000779233">
    <property type="component" value="Unassembled WGS sequence"/>
</dbReference>
<protein>
    <submittedName>
        <fullName evidence="1">(malaria parasite P. vivax) hypothetical protein</fullName>
    </submittedName>
</protein>
<name>A0A8S4H853_PLAVI</name>
<dbReference type="InterPro" id="IPR008780">
    <property type="entry name" value="Plasmodium_Vir"/>
</dbReference>
<gene>
    <name evidence="1" type="ORF">PVW1_100011400</name>
</gene>
<dbReference type="Pfam" id="PF05795">
    <property type="entry name" value="Plasmodium_Vir"/>
    <property type="match status" value="1"/>
</dbReference>
<sequence>MTEQILDFYKWIKEYPFLKDVWNTYDQLDHTVEYDTYKHNYVGVCQKIIELSHGDIKKHKNVCMKLLRNLGHYSHNLKILNFKSEDCTNLNNWVYNSMKKYDIPDKIITECFDDYKTFMGNTNNISRCSYYSYDDMYEEPMNIIILDIFQSNMNIVRKIVDSENNQTEFPMQKYICECVKIYKEMNRKYCPKSITKSDKSNNTCDMLNTFKGIYKSFLSATQHKNYNIPSLDNVEAEYLTMCTQDNSRSILTRGGYGTVSAATSLNGGRDGDTAEVSPYEGAMDFGRDSFTPFTGVDSENQVNPMSRTVSTAVGTVAGASSVLALLYKFSPARRWVHSGIRGNSGRMNSNLYGNEPNELLFDGFQGEDMSSHNTRYNIGYGSV</sequence>
<evidence type="ECO:0000313" key="1">
    <source>
        <dbReference type="EMBL" id="CAG9474546.1"/>
    </source>
</evidence>
<reference evidence="1" key="1">
    <citation type="submission" date="2021-09" db="EMBL/GenBank/DDBJ databases">
        <authorList>
            <consortium name="Pathogen Informatics"/>
        </authorList>
    </citation>
    <scope>NUCLEOTIDE SEQUENCE</scope>
    <source>
        <strain evidence="1">PvW1</strain>
    </source>
</reference>